<keyword evidence="1" id="KW-1133">Transmembrane helix</keyword>
<dbReference type="Proteomes" id="UP001162480">
    <property type="component" value="Chromosome 10"/>
</dbReference>
<sequence length="150" mass="16709">MKENTTTPLRSAVITFHVVNVLLLRLLFLLMVIVMLMLVQKLCVLFKSLLAIRHKRAMQKRGVEFPSTQYHDFVCFSFDTVDAMNYNLLLVLAVDITAFAVDNITAVANITEAAVADDIDRVVADVALIVVVDVIAGAIDHIIVVIFKYC</sequence>
<keyword evidence="3" id="KW-1185">Reference proteome</keyword>
<proteinExistence type="predicted"/>
<reference evidence="2" key="1">
    <citation type="submission" date="2023-08" db="EMBL/GenBank/DDBJ databases">
        <authorList>
            <person name="Alioto T."/>
            <person name="Alioto T."/>
            <person name="Gomez Garrido J."/>
        </authorList>
    </citation>
    <scope>NUCLEOTIDE SEQUENCE</scope>
</reference>
<evidence type="ECO:0000313" key="2">
    <source>
        <dbReference type="EMBL" id="CAI9728770.1"/>
    </source>
</evidence>
<accession>A0AA36B6G8</accession>
<organism evidence="2 3">
    <name type="scientific">Octopus vulgaris</name>
    <name type="common">Common octopus</name>
    <dbReference type="NCBI Taxonomy" id="6645"/>
    <lineage>
        <taxon>Eukaryota</taxon>
        <taxon>Metazoa</taxon>
        <taxon>Spiralia</taxon>
        <taxon>Lophotrochozoa</taxon>
        <taxon>Mollusca</taxon>
        <taxon>Cephalopoda</taxon>
        <taxon>Coleoidea</taxon>
        <taxon>Octopodiformes</taxon>
        <taxon>Octopoda</taxon>
        <taxon>Incirrata</taxon>
        <taxon>Octopodidae</taxon>
        <taxon>Octopus</taxon>
    </lineage>
</organism>
<evidence type="ECO:0000256" key="1">
    <source>
        <dbReference type="SAM" id="Phobius"/>
    </source>
</evidence>
<keyword evidence="1" id="KW-0812">Transmembrane</keyword>
<protein>
    <submittedName>
        <fullName evidence="2">Uncharacterized protein</fullName>
    </submittedName>
</protein>
<gene>
    <name evidence="2" type="ORF">OCTVUL_1B017023</name>
</gene>
<feature type="transmembrane region" description="Helical" evidence="1">
    <location>
        <begin position="26"/>
        <end position="52"/>
    </location>
</feature>
<evidence type="ECO:0000313" key="3">
    <source>
        <dbReference type="Proteomes" id="UP001162480"/>
    </source>
</evidence>
<name>A0AA36B6G8_OCTVU</name>
<dbReference type="EMBL" id="OX597823">
    <property type="protein sequence ID" value="CAI9728770.1"/>
    <property type="molecule type" value="Genomic_DNA"/>
</dbReference>
<dbReference type="AlphaFoldDB" id="A0AA36B6G8"/>
<keyword evidence="1" id="KW-0472">Membrane</keyword>